<dbReference type="InterPro" id="IPR036061">
    <property type="entry name" value="CheW-like_dom_sf"/>
</dbReference>
<accession>A0A538TTX7</accession>
<evidence type="ECO:0000259" key="1">
    <source>
        <dbReference type="PROSITE" id="PS50851"/>
    </source>
</evidence>
<dbReference type="GO" id="GO:0007165">
    <property type="term" value="P:signal transduction"/>
    <property type="evidence" value="ECO:0007669"/>
    <property type="project" value="InterPro"/>
</dbReference>
<gene>
    <name evidence="2" type="ORF">E6K79_00770</name>
</gene>
<dbReference type="InterPro" id="IPR002545">
    <property type="entry name" value="CheW-lke_dom"/>
</dbReference>
<dbReference type="SUPFAM" id="SSF50341">
    <property type="entry name" value="CheW-like"/>
    <property type="match status" value="1"/>
</dbReference>
<dbReference type="Proteomes" id="UP000317691">
    <property type="component" value="Unassembled WGS sequence"/>
</dbReference>
<feature type="domain" description="CheW-like" evidence="1">
    <location>
        <begin position="11"/>
        <end position="150"/>
    </location>
</feature>
<dbReference type="Gene3D" id="2.30.30.40">
    <property type="entry name" value="SH3 Domains"/>
    <property type="match status" value="1"/>
</dbReference>
<dbReference type="GO" id="GO:0006935">
    <property type="term" value="P:chemotaxis"/>
    <property type="evidence" value="ECO:0007669"/>
    <property type="project" value="InterPro"/>
</dbReference>
<protein>
    <recommendedName>
        <fullName evidence="1">CheW-like domain-containing protein</fullName>
    </recommendedName>
</protein>
<comment type="caution">
    <text evidence="2">The sequence shown here is derived from an EMBL/GenBank/DDBJ whole genome shotgun (WGS) entry which is preliminary data.</text>
</comment>
<dbReference type="Gene3D" id="2.40.50.180">
    <property type="entry name" value="CheA-289, Domain 4"/>
    <property type="match status" value="1"/>
</dbReference>
<sequence>MRSEAPIHERTRGVLAYCVGGVWFGARVEEVAGLMQPERPAPLPHQREPLSGVIAFRGTMVPTFEIGSFLGIEPMRPSGQGYAVVLARGNDRFGVMVPEMPRLLPAREIREAELSTVDSELAEMIESVFESGDLRIHCLNYWSIINSIMPRAGTTPTAVTGG</sequence>
<dbReference type="SMART" id="SM00260">
    <property type="entry name" value="CheW"/>
    <property type="match status" value="1"/>
</dbReference>
<reference evidence="2 3" key="1">
    <citation type="journal article" date="2019" name="Nat. Microbiol.">
        <title>Mediterranean grassland soil C-N compound turnover is dependent on rainfall and depth, and is mediated by genomically divergent microorganisms.</title>
        <authorList>
            <person name="Diamond S."/>
            <person name="Andeer P.F."/>
            <person name="Li Z."/>
            <person name="Crits-Christoph A."/>
            <person name="Burstein D."/>
            <person name="Anantharaman K."/>
            <person name="Lane K.R."/>
            <person name="Thomas B.C."/>
            <person name="Pan C."/>
            <person name="Northen T.R."/>
            <person name="Banfield J.F."/>
        </authorList>
    </citation>
    <scope>NUCLEOTIDE SEQUENCE [LARGE SCALE GENOMIC DNA]</scope>
    <source>
        <strain evidence="2">WS_9</strain>
    </source>
</reference>
<evidence type="ECO:0000313" key="3">
    <source>
        <dbReference type="Proteomes" id="UP000317691"/>
    </source>
</evidence>
<dbReference type="AlphaFoldDB" id="A0A538TTX7"/>
<dbReference type="PROSITE" id="PS50851">
    <property type="entry name" value="CHEW"/>
    <property type="match status" value="1"/>
</dbReference>
<name>A0A538TTX7_UNCEI</name>
<proteinExistence type="predicted"/>
<evidence type="ECO:0000313" key="2">
    <source>
        <dbReference type="EMBL" id="TMQ67092.1"/>
    </source>
</evidence>
<organism evidence="2 3">
    <name type="scientific">Eiseniibacteriota bacterium</name>
    <dbReference type="NCBI Taxonomy" id="2212470"/>
    <lineage>
        <taxon>Bacteria</taxon>
        <taxon>Candidatus Eiseniibacteriota</taxon>
    </lineage>
</organism>
<dbReference type="Pfam" id="PF01584">
    <property type="entry name" value="CheW"/>
    <property type="match status" value="1"/>
</dbReference>
<dbReference type="EMBL" id="VBOZ01000004">
    <property type="protein sequence ID" value="TMQ67092.1"/>
    <property type="molecule type" value="Genomic_DNA"/>
</dbReference>